<dbReference type="InterPro" id="IPR011010">
    <property type="entry name" value="DNA_brk_join_enz"/>
</dbReference>
<protein>
    <submittedName>
        <fullName evidence="5">Site-specific integrase</fullName>
    </submittedName>
</protein>
<evidence type="ECO:0000256" key="2">
    <source>
        <dbReference type="ARBA" id="ARBA00023125"/>
    </source>
</evidence>
<keyword evidence="2" id="KW-0238">DNA-binding</keyword>
<comment type="caution">
    <text evidence="5">The sequence shown here is derived from an EMBL/GenBank/DDBJ whole genome shotgun (WGS) entry which is preliminary data.</text>
</comment>
<organism evidence="5 6">
    <name type="scientific">Nonomuraea recticatena</name>
    <dbReference type="NCBI Taxonomy" id="46178"/>
    <lineage>
        <taxon>Bacteria</taxon>
        <taxon>Bacillati</taxon>
        <taxon>Actinomycetota</taxon>
        <taxon>Actinomycetes</taxon>
        <taxon>Streptosporangiales</taxon>
        <taxon>Streptosporangiaceae</taxon>
        <taxon>Nonomuraea</taxon>
    </lineage>
</organism>
<keyword evidence="3" id="KW-0233">DNA recombination</keyword>
<dbReference type="Gene3D" id="1.10.443.10">
    <property type="entry name" value="Intergrase catalytic core"/>
    <property type="match status" value="1"/>
</dbReference>
<feature type="domain" description="Tyr recombinase" evidence="4">
    <location>
        <begin position="178"/>
        <end position="366"/>
    </location>
</feature>
<dbReference type="InterPro" id="IPR013762">
    <property type="entry name" value="Integrase-like_cat_sf"/>
</dbReference>
<sequence length="382" mass="42634">MPRQTSAGTPTRPRYHDPAKCGKRCKCPFVARYRPYPGAKPVEETFPTKTEAQKRLDEVWQLKQGGVFGDVSIPNMDLLAYLREVTSRRRRLSAASRSRYDGHLRNHLAAYIKGIKVKDFTSLKLTEITDAMYKTDVDKHMIGQIVSIIRYAYDRAMTDGLVSRNPATGAEVDHNVTHRPKYIPTDEDLAAIVAVAKERCRDAIIIAAGTGLRLSEILALDSSCVLDGTTLRITRQWNQSEGGLVRLKMKGEGFFRDVPMPPQVRDIIKRRLKESPSGFVFWSPKNADLPITKAVIGNELRVARAAIGDLEGKIVLHGFRHYAASKMLAAGVDIWEVAKILGHEDIRITYATYAHLLRPRFDQAFAALSANLPNAGNLRSVA</sequence>
<dbReference type="Gene3D" id="1.10.150.130">
    <property type="match status" value="1"/>
</dbReference>
<dbReference type="InterPro" id="IPR002104">
    <property type="entry name" value="Integrase_catalytic"/>
</dbReference>
<dbReference type="PANTHER" id="PTHR30349:SF64">
    <property type="entry name" value="PROPHAGE INTEGRASE INTD-RELATED"/>
    <property type="match status" value="1"/>
</dbReference>
<evidence type="ECO:0000313" key="5">
    <source>
        <dbReference type="EMBL" id="GAA2665321.1"/>
    </source>
</evidence>
<dbReference type="PROSITE" id="PS51898">
    <property type="entry name" value="TYR_RECOMBINASE"/>
    <property type="match status" value="1"/>
</dbReference>
<keyword evidence="6" id="KW-1185">Reference proteome</keyword>
<dbReference type="Proteomes" id="UP001501666">
    <property type="component" value="Unassembled WGS sequence"/>
</dbReference>
<dbReference type="InterPro" id="IPR050090">
    <property type="entry name" value="Tyrosine_recombinase_XerCD"/>
</dbReference>
<evidence type="ECO:0000256" key="3">
    <source>
        <dbReference type="ARBA" id="ARBA00023172"/>
    </source>
</evidence>
<dbReference type="InterPro" id="IPR010998">
    <property type="entry name" value="Integrase_recombinase_N"/>
</dbReference>
<dbReference type="CDD" id="cd01189">
    <property type="entry name" value="INT_ICEBs1_C_like"/>
    <property type="match status" value="1"/>
</dbReference>
<reference evidence="6" key="1">
    <citation type="journal article" date="2019" name="Int. J. Syst. Evol. Microbiol.">
        <title>The Global Catalogue of Microorganisms (GCM) 10K type strain sequencing project: providing services to taxonomists for standard genome sequencing and annotation.</title>
        <authorList>
            <consortium name="The Broad Institute Genomics Platform"/>
            <consortium name="The Broad Institute Genome Sequencing Center for Infectious Disease"/>
            <person name="Wu L."/>
            <person name="Ma J."/>
        </authorList>
    </citation>
    <scope>NUCLEOTIDE SEQUENCE [LARGE SCALE GENOMIC DNA]</scope>
    <source>
        <strain evidence="6">JCM 6835</strain>
    </source>
</reference>
<dbReference type="SUPFAM" id="SSF56349">
    <property type="entry name" value="DNA breaking-rejoining enzymes"/>
    <property type="match status" value="1"/>
</dbReference>
<dbReference type="RefSeq" id="WP_346148681.1">
    <property type="nucleotide sequence ID" value="NZ_BAAATE010000010.1"/>
</dbReference>
<accession>A0ABP6ECZ7</accession>
<dbReference type="PANTHER" id="PTHR30349">
    <property type="entry name" value="PHAGE INTEGRASE-RELATED"/>
    <property type="match status" value="1"/>
</dbReference>
<evidence type="ECO:0000313" key="6">
    <source>
        <dbReference type="Proteomes" id="UP001501666"/>
    </source>
</evidence>
<dbReference type="Pfam" id="PF00589">
    <property type="entry name" value="Phage_integrase"/>
    <property type="match status" value="1"/>
</dbReference>
<evidence type="ECO:0000256" key="1">
    <source>
        <dbReference type="ARBA" id="ARBA00008857"/>
    </source>
</evidence>
<gene>
    <name evidence="5" type="ORF">GCM10010412_041530</name>
</gene>
<name>A0ABP6ECZ7_9ACTN</name>
<comment type="similarity">
    <text evidence="1">Belongs to the 'phage' integrase family.</text>
</comment>
<evidence type="ECO:0000259" key="4">
    <source>
        <dbReference type="PROSITE" id="PS51898"/>
    </source>
</evidence>
<proteinExistence type="inferred from homology"/>
<dbReference type="EMBL" id="BAAATE010000010">
    <property type="protein sequence ID" value="GAA2665321.1"/>
    <property type="molecule type" value="Genomic_DNA"/>
</dbReference>